<dbReference type="InterPro" id="IPR038765">
    <property type="entry name" value="Papain-like_cys_pep_sf"/>
</dbReference>
<dbReference type="InterPro" id="IPR002931">
    <property type="entry name" value="Transglutaminase-like"/>
</dbReference>
<dbReference type="Proteomes" id="UP000825933">
    <property type="component" value="Unassembled WGS sequence"/>
</dbReference>
<evidence type="ECO:0000259" key="1">
    <source>
        <dbReference type="Pfam" id="PF01841"/>
    </source>
</evidence>
<accession>A0A8T5USQ3</accession>
<dbReference type="Gene3D" id="3.10.620.30">
    <property type="match status" value="1"/>
</dbReference>
<comment type="caution">
    <text evidence="2">The sequence shown here is derived from an EMBL/GenBank/DDBJ whole genome shotgun (WGS) entry which is preliminary data.</text>
</comment>
<keyword evidence="3" id="KW-1185">Reference proteome</keyword>
<proteinExistence type="predicted"/>
<reference evidence="3" key="1">
    <citation type="journal article" date="2022" name="Microbiol. Resour. Announc.">
        <title>Draft Genome Sequence of a Methanogenic Archaeon from West Spitsbergen Permafrost.</title>
        <authorList>
            <person name="Trubitsyn V."/>
            <person name="Rivkina E."/>
            <person name="Shcherbakova V."/>
        </authorList>
    </citation>
    <scope>NUCLEOTIDE SEQUENCE [LARGE SCALE GENOMIC DNA]</scope>
    <source>
        <strain evidence="3">VT</strain>
    </source>
</reference>
<gene>
    <name evidence="2" type="ORF">K8N75_12155</name>
</gene>
<organism evidence="2 3">
    <name type="scientific">Methanobacterium spitsbergense</name>
    <dbReference type="NCBI Taxonomy" id="2874285"/>
    <lineage>
        <taxon>Archaea</taxon>
        <taxon>Methanobacteriati</taxon>
        <taxon>Methanobacteriota</taxon>
        <taxon>Methanomada group</taxon>
        <taxon>Methanobacteria</taxon>
        <taxon>Methanobacteriales</taxon>
        <taxon>Methanobacteriaceae</taxon>
        <taxon>Methanobacterium</taxon>
    </lineage>
</organism>
<dbReference type="AlphaFoldDB" id="A0A8T5USQ3"/>
<dbReference type="EMBL" id="JAIOUQ010000014">
    <property type="protein sequence ID" value="MBZ2166788.1"/>
    <property type="molecule type" value="Genomic_DNA"/>
</dbReference>
<dbReference type="SUPFAM" id="SSF54001">
    <property type="entry name" value="Cysteine proteinases"/>
    <property type="match status" value="1"/>
</dbReference>
<feature type="domain" description="Transglutaminase-like" evidence="1">
    <location>
        <begin position="21"/>
        <end position="88"/>
    </location>
</feature>
<evidence type="ECO:0000313" key="3">
    <source>
        <dbReference type="Proteomes" id="UP000825933"/>
    </source>
</evidence>
<protein>
    <submittedName>
        <fullName evidence="2">Transglutaminase-like domain-containing protein</fullName>
    </submittedName>
</protein>
<dbReference type="Pfam" id="PF01841">
    <property type="entry name" value="Transglut_core"/>
    <property type="match status" value="1"/>
</dbReference>
<evidence type="ECO:0000313" key="2">
    <source>
        <dbReference type="EMBL" id="MBZ2166788.1"/>
    </source>
</evidence>
<sequence>MPEQQNQYNWDNAYQDPRIIELAESITEDKETSWDKCPAIFCYVQTNYKWHDHDNTECSLNEVMNNKTGNCCELSRLEIAMVTSLDIDVEQGINIQMITLLFTFNPWALSSTI</sequence>
<name>A0A8T5USQ3_9EURY</name>